<evidence type="ECO:0000256" key="1">
    <source>
        <dbReference type="SAM" id="Coils"/>
    </source>
</evidence>
<dbReference type="PANTHER" id="PTHR44757">
    <property type="entry name" value="DIGUANYLATE CYCLASE DGCP"/>
    <property type="match status" value="1"/>
</dbReference>
<evidence type="ECO:0000313" key="4">
    <source>
        <dbReference type="Proteomes" id="UP000184212"/>
    </source>
</evidence>
<feature type="coiled-coil region" evidence="1">
    <location>
        <begin position="251"/>
        <end position="288"/>
    </location>
</feature>
<dbReference type="STRING" id="947013.SAMN04488109_1376"/>
<feature type="coiled-coil region" evidence="1">
    <location>
        <begin position="692"/>
        <end position="752"/>
    </location>
</feature>
<dbReference type="OrthoDB" id="1109395at2"/>
<dbReference type="PANTHER" id="PTHR44757:SF2">
    <property type="entry name" value="BIOFILM ARCHITECTURE MAINTENANCE PROTEIN MBAA"/>
    <property type="match status" value="1"/>
</dbReference>
<dbReference type="Pfam" id="PF13185">
    <property type="entry name" value="GAF_2"/>
    <property type="match status" value="1"/>
</dbReference>
<keyword evidence="1" id="KW-0175">Coiled coil</keyword>
<protein>
    <submittedName>
        <fullName evidence="3">PAS domain S-box-containing protein</fullName>
    </submittedName>
</protein>
<dbReference type="InterPro" id="IPR000014">
    <property type="entry name" value="PAS"/>
</dbReference>
<dbReference type="Proteomes" id="UP000184212">
    <property type="component" value="Unassembled WGS sequence"/>
</dbReference>
<dbReference type="Pfam" id="PF08448">
    <property type="entry name" value="PAS_4"/>
    <property type="match status" value="2"/>
</dbReference>
<sequence length="758" mass="85866">MKSLRYKLVKRKTLEKIKNVLQVKEAQITAATVFVNEIERGNLDAAYAQNETLGDEADALGTSLLSMRDQMKKFSEEERERNWATEGLAKFVEILRSKNEDLSELSDNIIRHLVKYLGANQGALYLVNDDDPADTFVEMAACYAYDRKKHMDHRIALGEGLVGQVVLEKATLYMTEIPKNFVRITSGLGDALPRNLIIVPLKIEENIFGVVEMASFQPIKPYQRAFIEKLGESIAATISAAKVSDRTTKLLHETQVQAEQMKSQEEEMRQNMEELSATQEEMHRVLKEVQGKERYMNELIDSTKDAIATVDKQYRIQNFNKAFRAAAGTSLEKGLDMLSFFTGEEKRKNKAYYDRAFAGETFDVTDRYETQGHEAYYVTSYSPLRDDKGEIIAVAIFAKDATSLIKAQKETERLLAESKNQFAYFNDALNGLSDSILTVDKNYTIVLSNNRITEVFGKNGMHLTPGTSVLSVAPAGHEEAFKAPYDKAFKGEYTTVQKNYFGREYAVTYGPLTNAAGEVIGASLVAHDITESVRLQKQTDTLLKEAQQQAEELKSQEEEIRQNMEELSATQDEMQRVLGLVQEKEMYLSNLLNAYNDAIVTIDKHHNIVMFNDYLAKTFQAQGLTVEIGMSVFALSHPDQVEHSKENYQRVFRGEKVVETQEYFGKHYEISTLPLYDHNGNVSGACVFTKDITAIQDALARKNEEVENVRQAEKLRADVEITAQKKSVEEMEEQFRKKEAQYKARIAELEGRVGRQSA</sequence>
<reference evidence="3 4" key="1">
    <citation type="submission" date="2016-11" db="EMBL/GenBank/DDBJ databases">
        <authorList>
            <person name="Jaros S."/>
            <person name="Januszkiewicz K."/>
            <person name="Wedrychowicz H."/>
        </authorList>
    </citation>
    <scope>NUCLEOTIDE SEQUENCE [LARGE SCALE GENOMIC DNA]</scope>
    <source>
        <strain evidence="3 4">DSM 24574</strain>
    </source>
</reference>
<gene>
    <name evidence="3" type="ORF">SAMN04488109_1376</name>
</gene>
<dbReference type="SUPFAM" id="SSF55785">
    <property type="entry name" value="PYP-like sensor domain (PAS domain)"/>
    <property type="match status" value="3"/>
</dbReference>
<dbReference type="AlphaFoldDB" id="A0A1M5LSN5"/>
<proteinExistence type="predicted"/>
<dbReference type="CDD" id="cd00130">
    <property type="entry name" value="PAS"/>
    <property type="match status" value="1"/>
</dbReference>
<accession>A0A1M5LSN5</accession>
<dbReference type="SMART" id="SM00065">
    <property type="entry name" value="GAF"/>
    <property type="match status" value="1"/>
</dbReference>
<dbReference type="InterPro" id="IPR035965">
    <property type="entry name" value="PAS-like_dom_sf"/>
</dbReference>
<keyword evidence="4" id="KW-1185">Reference proteome</keyword>
<dbReference type="InterPro" id="IPR052155">
    <property type="entry name" value="Biofilm_reg_signaling"/>
</dbReference>
<organism evidence="3 4">
    <name type="scientific">Chryseolinea serpens</name>
    <dbReference type="NCBI Taxonomy" id="947013"/>
    <lineage>
        <taxon>Bacteria</taxon>
        <taxon>Pseudomonadati</taxon>
        <taxon>Bacteroidota</taxon>
        <taxon>Cytophagia</taxon>
        <taxon>Cytophagales</taxon>
        <taxon>Fulvivirgaceae</taxon>
        <taxon>Chryseolinea</taxon>
    </lineage>
</organism>
<evidence type="ECO:0000259" key="2">
    <source>
        <dbReference type="PROSITE" id="PS50113"/>
    </source>
</evidence>
<dbReference type="Pfam" id="PF13596">
    <property type="entry name" value="PAS_10"/>
    <property type="match status" value="1"/>
</dbReference>
<dbReference type="InterPro" id="IPR029016">
    <property type="entry name" value="GAF-like_dom_sf"/>
</dbReference>
<feature type="coiled-coil region" evidence="1">
    <location>
        <begin position="536"/>
        <end position="577"/>
    </location>
</feature>
<dbReference type="PROSITE" id="PS50113">
    <property type="entry name" value="PAC"/>
    <property type="match status" value="1"/>
</dbReference>
<dbReference type="NCBIfam" id="TIGR00229">
    <property type="entry name" value="sensory_box"/>
    <property type="match status" value="2"/>
</dbReference>
<dbReference type="Gene3D" id="3.30.450.40">
    <property type="match status" value="1"/>
</dbReference>
<name>A0A1M5LSN5_9BACT</name>
<dbReference type="SUPFAM" id="SSF55781">
    <property type="entry name" value="GAF domain-like"/>
    <property type="match status" value="1"/>
</dbReference>
<dbReference type="SMART" id="SM00091">
    <property type="entry name" value="PAS"/>
    <property type="match status" value="3"/>
</dbReference>
<dbReference type="EMBL" id="FQWQ01000001">
    <property type="protein sequence ID" value="SHG68068.1"/>
    <property type="molecule type" value="Genomic_DNA"/>
</dbReference>
<evidence type="ECO:0000313" key="3">
    <source>
        <dbReference type="EMBL" id="SHG68068.1"/>
    </source>
</evidence>
<dbReference type="InterPro" id="IPR003018">
    <property type="entry name" value="GAF"/>
</dbReference>
<dbReference type="Gene3D" id="3.30.450.20">
    <property type="entry name" value="PAS domain"/>
    <property type="match status" value="3"/>
</dbReference>
<feature type="domain" description="PAC" evidence="2">
    <location>
        <begin position="360"/>
        <end position="413"/>
    </location>
</feature>
<dbReference type="InterPro" id="IPR000700">
    <property type="entry name" value="PAS-assoc_C"/>
</dbReference>
<dbReference type="RefSeq" id="WP_073132195.1">
    <property type="nucleotide sequence ID" value="NZ_FQWQ01000001.1"/>
</dbReference>
<dbReference type="InterPro" id="IPR013656">
    <property type="entry name" value="PAS_4"/>
</dbReference>